<evidence type="ECO:0000259" key="1">
    <source>
        <dbReference type="Pfam" id="PF00078"/>
    </source>
</evidence>
<feature type="domain" description="Reverse transcriptase" evidence="1">
    <location>
        <begin position="170"/>
        <end position="231"/>
    </location>
</feature>
<dbReference type="GO" id="GO:0003964">
    <property type="term" value="F:RNA-directed DNA polymerase activity"/>
    <property type="evidence" value="ECO:0007669"/>
    <property type="project" value="UniProtKB-KW"/>
</dbReference>
<evidence type="ECO:0000313" key="2">
    <source>
        <dbReference type="EMBL" id="GEZ74084.1"/>
    </source>
</evidence>
<dbReference type="PANTHER" id="PTHR37984">
    <property type="entry name" value="PROTEIN CBG26694"/>
    <property type="match status" value="1"/>
</dbReference>
<reference evidence="2" key="1">
    <citation type="journal article" date="2019" name="Sci. Rep.">
        <title>Draft genome of Tanacetum cinerariifolium, the natural source of mosquito coil.</title>
        <authorList>
            <person name="Yamashiro T."/>
            <person name="Shiraishi A."/>
            <person name="Satake H."/>
            <person name="Nakayama K."/>
        </authorList>
    </citation>
    <scope>NUCLEOTIDE SEQUENCE</scope>
</reference>
<protein>
    <submittedName>
        <fullName evidence="2">Reverse transcriptase domain-containing protein</fullName>
    </submittedName>
</protein>
<organism evidence="2">
    <name type="scientific">Tanacetum cinerariifolium</name>
    <name type="common">Dalmatian daisy</name>
    <name type="synonym">Chrysanthemum cinerariifolium</name>
    <dbReference type="NCBI Taxonomy" id="118510"/>
    <lineage>
        <taxon>Eukaryota</taxon>
        <taxon>Viridiplantae</taxon>
        <taxon>Streptophyta</taxon>
        <taxon>Embryophyta</taxon>
        <taxon>Tracheophyta</taxon>
        <taxon>Spermatophyta</taxon>
        <taxon>Magnoliopsida</taxon>
        <taxon>eudicotyledons</taxon>
        <taxon>Gunneridae</taxon>
        <taxon>Pentapetalae</taxon>
        <taxon>asterids</taxon>
        <taxon>campanulids</taxon>
        <taxon>Asterales</taxon>
        <taxon>Asteraceae</taxon>
        <taxon>Asteroideae</taxon>
        <taxon>Anthemideae</taxon>
        <taxon>Anthemidinae</taxon>
        <taxon>Tanacetum</taxon>
    </lineage>
</organism>
<keyword evidence="2" id="KW-0548">Nucleotidyltransferase</keyword>
<proteinExistence type="predicted"/>
<dbReference type="SUPFAM" id="SSF56672">
    <property type="entry name" value="DNA/RNA polymerases"/>
    <property type="match status" value="1"/>
</dbReference>
<gene>
    <name evidence="2" type="ORF">Tci_546057</name>
</gene>
<dbReference type="EMBL" id="BKCJ010317314">
    <property type="protein sequence ID" value="GEZ74084.1"/>
    <property type="molecule type" value="Genomic_DNA"/>
</dbReference>
<dbReference type="InterPro" id="IPR043128">
    <property type="entry name" value="Rev_trsase/Diguanyl_cyclase"/>
</dbReference>
<sequence>MTENYQIRGPKIPLSGFLDNTLHGEVSHPRGGGVATLVTRSAIIFECQRLERKQVDPKVNQNITQENGVSKMVDLTKQTLVNPAYPDQLVTIRGNLLEPCKNQLRTLLKKSMDIFAWEPADMTRIPRRVIEHSLIVNPIIEPVAQKRRVLASDRTQVVSREVEEWVNAGIVCLIRRNLEAYVDDMVIKRNDEKVLIEDIVETFDNLQRMNMKLNLQKCSFGVEEGKFLGYMVTSEEIRDNPKKTNVIVDMQSLRTLKEMQSLSGKLAALKRFLPWSVEKSLPFFETLKDITKENKDEYRWTKSAEKVFQEMKKVIVELPLLTTPVKEETVKPT</sequence>
<dbReference type="PANTHER" id="PTHR37984:SF5">
    <property type="entry name" value="PROTEIN NYNRIN-LIKE"/>
    <property type="match status" value="1"/>
</dbReference>
<dbReference type="Pfam" id="PF00078">
    <property type="entry name" value="RVT_1"/>
    <property type="match status" value="1"/>
</dbReference>
<dbReference type="InterPro" id="IPR000477">
    <property type="entry name" value="RT_dom"/>
</dbReference>
<keyword evidence="2" id="KW-0808">Transferase</keyword>
<accession>A0A699IKP6</accession>
<dbReference type="InterPro" id="IPR043502">
    <property type="entry name" value="DNA/RNA_pol_sf"/>
</dbReference>
<dbReference type="AlphaFoldDB" id="A0A699IKP6"/>
<dbReference type="InterPro" id="IPR050951">
    <property type="entry name" value="Retrovirus_Pol_polyprotein"/>
</dbReference>
<comment type="caution">
    <text evidence="2">The sequence shown here is derived from an EMBL/GenBank/DDBJ whole genome shotgun (WGS) entry which is preliminary data.</text>
</comment>
<name>A0A699IKP6_TANCI</name>
<dbReference type="Gene3D" id="3.30.70.270">
    <property type="match status" value="2"/>
</dbReference>
<keyword evidence="2" id="KW-0695">RNA-directed DNA polymerase</keyword>